<sequence>MDQLTRLFLAARRTAVLPPSRATSLVPQANLHLCANPHRRIRVMILCIPFLSQQRLHALIRRKASSSLETNLSPTNPQYQCPRFLFRLLMLANCVSTRKEPTSTRTMIWTRRTGILMIVRNSALTIQSIGASSAHTQRPSHRSPCPSITGAPAIAHINQPSFASFPDLTYVTQLSSSLPSLDGYLGNTSTPTSSLIIDKGGSAPVLPTLQHKKPLLHLTAESAQRERAKLIESCNKMPMSLKDSAKAKQSCHNAHRSQTLASPRHPLIRSY</sequence>
<proteinExistence type="predicted"/>
<accession>A0A433BA94</accession>
<evidence type="ECO:0000256" key="1">
    <source>
        <dbReference type="SAM" id="MobiDB-lite"/>
    </source>
</evidence>
<keyword evidence="3" id="KW-1185">Reference proteome</keyword>
<name>A0A433BA94_9FUNG</name>
<protein>
    <submittedName>
        <fullName evidence="2">Uncharacterized protein</fullName>
    </submittedName>
</protein>
<feature type="compositionally biased region" description="Polar residues" evidence="1">
    <location>
        <begin position="250"/>
        <end position="261"/>
    </location>
</feature>
<dbReference type="AlphaFoldDB" id="A0A433BA94"/>
<feature type="region of interest" description="Disordered" evidence="1">
    <location>
        <begin position="130"/>
        <end position="150"/>
    </location>
</feature>
<comment type="caution">
    <text evidence="2">The sequence shown here is derived from an EMBL/GenBank/DDBJ whole genome shotgun (WGS) entry which is preliminary data.</text>
</comment>
<dbReference type="EMBL" id="RBNI01014584">
    <property type="protein sequence ID" value="RUP20116.1"/>
    <property type="molecule type" value="Genomic_DNA"/>
</dbReference>
<evidence type="ECO:0000313" key="3">
    <source>
        <dbReference type="Proteomes" id="UP000268093"/>
    </source>
</evidence>
<dbReference type="Proteomes" id="UP000268093">
    <property type="component" value="Unassembled WGS sequence"/>
</dbReference>
<gene>
    <name evidence="2" type="ORF">BC936DRAFT_139266</name>
</gene>
<organism evidence="2 3">
    <name type="scientific">Jimgerdemannia flammicorona</name>
    <dbReference type="NCBI Taxonomy" id="994334"/>
    <lineage>
        <taxon>Eukaryota</taxon>
        <taxon>Fungi</taxon>
        <taxon>Fungi incertae sedis</taxon>
        <taxon>Mucoromycota</taxon>
        <taxon>Mucoromycotina</taxon>
        <taxon>Endogonomycetes</taxon>
        <taxon>Endogonales</taxon>
        <taxon>Endogonaceae</taxon>
        <taxon>Jimgerdemannia</taxon>
    </lineage>
</organism>
<feature type="region of interest" description="Disordered" evidence="1">
    <location>
        <begin position="242"/>
        <end position="271"/>
    </location>
</feature>
<evidence type="ECO:0000313" key="2">
    <source>
        <dbReference type="EMBL" id="RUP20116.1"/>
    </source>
</evidence>
<reference evidence="2 3" key="1">
    <citation type="journal article" date="2018" name="New Phytol.">
        <title>Phylogenomics of Endogonaceae and evolution of mycorrhizas within Mucoromycota.</title>
        <authorList>
            <person name="Chang Y."/>
            <person name="Desiro A."/>
            <person name="Na H."/>
            <person name="Sandor L."/>
            <person name="Lipzen A."/>
            <person name="Clum A."/>
            <person name="Barry K."/>
            <person name="Grigoriev I.V."/>
            <person name="Martin F.M."/>
            <person name="Stajich J.E."/>
            <person name="Smith M.E."/>
            <person name="Bonito G."/>
            <person name="Spatafora J.W."/>
        </authorList>
    </citation>
    <scope>NUCLEOTIDE SEQUENCE [LARGE SCALE GENOMIC DNA]</scope>
    <source>
        <strain evidence="2 3">GMNB39</strain>
    </source>
</reference>